<feature type="compositionally biased region" description="Acidic residues" evidence="1">
    <location>
        <begin position="1"/>
        <end position="10"/>
    </location>
</feature>
<evidence type="ECO:0000313" key="2">
    <source>
        <dbReference type="EMBL" id="GIY20971.1"/>
    </source>
</evidence>
<dbReference type="AlphaFoldDB" id="A0AAV4RJ74"/>
<gene>
    <name evidence="2" type="ORF">CDAR_25051</name>
</gene>
<feature type="region of interest" description="Disordered" evidence="1">
    <location>
        <begin position="1"/>
        <end position="70"/>
    </location>
</feature>
<organism evidence="2 3">
    <name type="scientific">Caerostris darwini</name>
    <dbReference type="NCBI Taxonomy" id="1538125"/>
    <lineage>
        <taxon>Eukaryota</taxon>
        <taxon>Metazoa</taxon>
        <taxon>Ecdysozoa</taxon>
        <taxon>Arthropoda</taxon>
        <taxon>Chelicerata</taxon>
        <taxon>Arachnida</taxon>
        <taxon>Araneae</taxon>
        <taxon>Araneomorphae</taxon>
        <taxon>Entelegynae</taxon>
        <taxon>Araneoidea</taxon>
        <taxon>Araneidae</taxon>
        <taxon>Caerostris</taxon>
    </lineage>
</organism>
<feature type="compositionally biased region" description="Basic and acidic residues" evidence="1">
    <location>
        <begin position="200"/>
        <end position="230"/>
    </location>
</feature>
<proteinExistence type="predicted"/>
<feature type="region of interest" description="Disordered" evidence="1">
    <location>
        <begin position="200"/>
        <end position="272"/>
    </location>
</feature>
<dbReference type="EMBL" id="BPLQ01006240">
    <property type="protein sequence ID" value="GIY20971.1"/>
    <property type="molecule type" value="Genomic_DNA"/>
</dbReference>
<reference evidence="2 3" key="1">
    <citation type="submission" date="2021-06" db="EMBL/GenBank/DDBJ databases">
        <title>Caerostris darwini draft genome.</title>
        <authorList>
            <person name="Kono N."/>
            <person name="Arakawa K."/>
        </authorList>
    </citation>
    <scope>NUCLEOTIDE SEQUENCE [LARGE SCALE GENOMIC DNA]</scope>
</reference>
<keyword evidence="3" id="KW-1185">Reference proteome</keyword>
<comment type="caution">
    <text evidence="2">The sequence shown here is derived from an EMBL/GenBank/DDBJ whole genome shotgun (WGS) entry which is preliminary data.</text>
</comment>
<dbReference type="Proteomes" id="UP001054837">
    <property type="component" value="Unassembled WGS sequence"/>
</dbReference>
<evidence type="ECO:0000256" key="1">
    <source>
        <dbReference type="SAM" id="MobiDB-lite"/>
    </source>
</evidence>
<feature type="region of interest" description="Disordered" evidence="1">
    <location>
        <begin position="136"/>
        <end position="175"/>
    </location>
</feature>
<evidence type="ECO:0000313" key="3">
    <source>
        <dbReference type="Proteomes" id="UP001054837"/>
    </source>
</evidence>
<name>A0AAV4RJ74_9ARAC</name>
<accession>A0AAV4RJ74</accession>
<protein>
    <submittedName>
        <fullName evidence="2">Uncharacterized protein</fullName>
    </submittedName>
</protein>
<sequence length="272" mass="30136">MQNSDPDFEELGWPHQTHCQPGVQAVAESAQLSRPAPRHHVCGSERRIGEESVQPDASVHPTAFPQHHHPRLHPAVPEGEQESVLRPLLHRLLRGQDPLRAQPGRQDPEVQQPAVPDIQKMRRLRAVHLAAQTQLPAPPPLLLPHGLGFPRAAQDHAAPEDAEAAGPHSLRPEGLPEILQQGQDPREPAVGHDPVLSRRQEFHSETEHHPEIPLRQQHQSDARRHDRDIQAARPQARGSGFQLLFPTGVVGRILSQPAPPQGCESDSSFKDH</sequence>